<dbReference type="Proteomes" id="UP000887579">
    <property type="component" value="Unplaced"/>
</dbReference>
<organism evidence="1 2">
    <name type="scientific">Panagrolaimus sp. ES5</name>
    <dbReference type="NCBI Taxonomy" id="591445"/>
    <lineage>
        <taxon>Eukaryota</taxon>
        <taxon>Metazoa</taxon>
        <taxon>Ecdysozoa</taxon>
        <taxon>Nematoda</taxon>
        <taxon>Chromadorea</taxon>
        <taxon>Rhabditida</taxon>
        <taxon>Tylenchina</taxon>
        <taxon>Panagrolaimomorpha</taxon>
        <taxon>Panagrolaimoidea</taxon>
        <taxon>Panagrolaimidae</taxon>
        <taxon>Panagrolaimus</taxon>
    </lineage>
</organism>
<evidence type="ECO:0000313" key="2">
    <source>
        <dbReference type="WBParaSite" id="ES5_v2.g15700.t1"/>
    </source>
</evidence>
<sequence length="150" mass="16620">MAIRSASKKAAKNYSTAGSLAEEIISEIKTVIAFNGQLFEYDRVLQKAQKIGIKKSMITGFFSGVYMAVLFGSIGLAFWYGNQLVFSKEVQPRTVLTVFWAVFLSALKGEYALPNLGIISNAKLAAGEIFSIIDTVIFTDFIYFSIKYKI</sequence>
<name>A0AC34FEK6_9BILA</name>
<reference evidence="2" key="1">
    <citation type="submission" date="2022-11" db="UniProtKB">
        <authorList>
            <consortium name="WormBaseParasite"/>
        </authorList>
    </citation>
    <scope>IDENTIFICATION</scope>
</reference>
<accession>A0AC34FEK6</accession>
<protein>
    <submittedName>
        <fullName evidence="2">ABC transmembrane type-1 domain-containing protein</fullName>
    </submittedName>
</protein>
<proteinExistence type="predicted"/>
<dbReference type="WBParaSite" id="ES5_v2.g15700.t1">
    <property type="protein sequence ID" value="ES5_v2.g15700.t1"/>
    <property type="gene ID" value="ES5_v2.g15700"/>
</dbReference>
<evidence type="ECO:0000313" key="1">
    <source>
        <dbReference type="Proteomes" id="UP000887579"/>
    </source>
</evidence>